<name>A0ABN6XQ15_9MICO</name>
<dbReference type="Pfam" id="PF02515">
    <property type="entry name" value="CoA_transf_3"/>
    <property type="match status" value="1"/>
</dbReference>
<keyword evidence="3" id="KW-1185">Reference proteome</keyword>
<evidence type="ECO:0000313" key="2">
    <source>
        <dbReference type="EMBL" id="BDZ47097.1"/>
    </source>
</evidence>
<gene>
    <name evidence="2" type="ORF">GCM10025866_30060</name>
</gene>
<feature type="compositionally biased region" description="Basic and acidic residues" evidence="1">
    <location>
        <begin position="396"/>
        <end position="408"/>
    </location>
</feature>
<dbReference type="InterPro" id="IPR003673">
    <property type="entry name" value="CoA-Trfase_fam_III"/>
</dbReference>
<feature type="compositionally biased region" description="Basic residues" evidence="1">
    <location>
        <begin position="473"/>
        <end position="483"/>
    </location>
</feature>
<evidence type="ECO:0000256" key="1">
    <source>
        <dbReference type="SAM" id="MobiDB-lite"/>
    </source>
</evidence>
<organism evidence="2 3">
    <name type="scientific">Naasia aerilata</name>
    <dbReference type="NCBI Taxonomy" id="1162966"/>
    <lineage>
        <taxon>Bacteria</taxon>
        <taxon>Bacillati</taxon>
        <taxon>Actinomycetota</taxon>
        <taxon>Actinomycetes</taxon>
        <taxon>Micrococcales</taxon>
        <taxon>Microbacteriaceae</taxon>
        <taxon>Naasia</taxon>
    </lineage>
</organism>
<reference evidence="3" key="1">
    <citation type="journal article" date="2019" name="Int. J. Syst. Evol. Microbiol.">
        <title>The Global Catalogue of Microorganisms (GCM) 10K type strain sequencing project: providing services to taxonomists for standard genome sequencing and annotation.</title>
        <authorList>
            <consortium name="The Broad Institute Genomics Platform"/>
            <consortium name="The Broad Institute Genome Sequencing Center for Infectious Disease"/>
            <person name="Wu L."/>
            <person name="Ma J."/>
        </authorList>
    </citation>
    <scope>NUCLEOTIDE SEQUENCE [LARGE SCALE GENOMIC DNA]</scope>
    <source>
        <strain evidence="3">NBRC 108725</strain>
    </source>
</reference>
<proteinExistence type="predicted"/>
<dbReference type="SUPFAM" id="SSF89796">
    <property type="entry name" value="CoA-transferase family III (CaiB/BaiF)"/>
    <property type="match status" value="2"/>
</dbReference>
<evidence type="ECO:0008006" key="4">
    <source>
        <dbReference type="Google" id="ProtNLM"/>
    </source>
</evidence>
<feature type="region of interest" description="Disordered" evidence="1">
    <location>
        <begin position="375"/>
        <end position="458"/>
    </location>
</feature>
<sequence length="561" mass="60101">MTGFLPRIWASLERDDAPLRSVLSDGSEVLPLLPSPLPAGLLAHDAVAAVALEAALLAGEGEQPIRLDPARIATAYTSERHHRLDGIVPDIWAPLSGFWATNDGWLRTHANYAHHRDRLLSALGLGDGAGKDDLAAALAGLSSRSAEERIVARGGIAAAVRSAEDWAASPQGTAAAESPLVTVRRIDEAPPRPHPAGRPGLPLAGCRVLDLTRVLAGPIATRTLALLGADVLRIDPPALPEPAVQWLDTGMGKRSTLLDLAQPDARAVFDRLLEDADVVVTGYRPGSLSALGLDPERLAARRPGVIVARLSAWGTRGPWAERRGFDSIVQAATGIAAVSADAATGRPGALPAQALDHTAGYLLAAAVLALLRRRSEEGARGSRRPRSRASPPSCSRPRDRSRSRERGSRPCGYGSRRADGSPTHCPRFRIRGTGTRSARSGERPGRSGVDSLLGTRRPVPRFGPACRLAWRRVPSHSHPRRGGAGRAARPRGDRARGSLGARRIAHPDRRRSLVAVPHCLRLRCRPRRHRSPHRHRGPARVGGRRRSRLRAGPVRQGLERP</sequence>
<protein>
    <recommendedName>
        <fullName evidence="4">CoA transferase family III</fullName>
    </recommendedName>
</protein>
<feature type="region of interest" description="Disordered" evidence="1">
    <location>
        <begin position="525"/>
        <end position="561"/>
    </location>
</feature>
<accession>A0ABN6XQ15</accession>
<dbReference type="Proteomes" id="UP001321498">
    <property type="component" value="Chromosome"/>
</dbReference>
<dbReference type="InterPro" id="IPR023606">
    <property type="entry name" value="CoA-Trfase_III_dom_1_sf"/>
</dbReference>
<evidence type="ECO:0000313" key="3">
    <source>
        <dbReference type="Proteomes" id="UP001321498"/>
    </source>
</evidence>
<feature type="region of interest" description="Disordered" evidence="1">
    <location>
        <begin position="473"/>
        <end position="510"/>
    </location>
</feature>
<dbReference type="Gene3D" id="3.40.50.10540">
    <property type="entry name" value="Crotonobetainyl-coa:carnitine coa-transferase, domain 1"/>
    <property type="match status" value="1"/>
</dbReference>
<dbReference type="PANTHER" id="PTHR48228">
    <property type="entry name" value="SUCCINYL-COA--D-CITRAMALATE COA-TRANSFERASE"/>
    <property type="match status" value="1"/>
</dbReference>
<feature type="compositionally biased region" description="Basic residues" evidence="1">
    <location>
        <begin position="525"/>
        <end position="549"/>
    </location>
</feature>
<dbReference type="EMBL" id="AP027731">
    <property type="protein sequence ID" value="BDZ47097.1"/>
    <property type="molecule type" value="Genomic_DNA"/>
</dbReference>
<dbReference type="RefSeq" id="WP_286277045.1">
    <property type="nucleotide sequence ID" value="NZ_AP027731.1"/>
</dbReference>
<dbReference type="PANTHER" id="PTHR48228:SF4">
    <property type="entry name" value="BLR3030 PROTEIN"/>
    <property type="match status" value="1"/>
</dbReference>
<dbReference type="InterPro" id="IPR050509">
    <property type="entry name" value="CoA-transferase_III"/>
</dbReference>